<keyword evidence="2" id="KW-0433">Leucine-rich repeat</keyword>
<protein>
    <submittedName>
        <fullName evidence="11">Uncharacterized protein</fullName>
    </submittedName>
</protein>
<dbReference type="GO" id="GO:0016020">
    <property type="term" value="C:membrane"/>
    <property type="evidence" value="ECO:0007669"/>
    <property type="project" value="UniProtKB-SubCell"/>
</dbReference>
<dbReference type="Gene3D" id="3.80.10.10">
    <property type="entry name" value="Ribonuclease Inhibitor"/>
    <property type="match status" value="1"/>
</dbReference>
<reference evidence="11" key="1">
    <citation type="submission" date="2018-01" db="EMBL/GenBank/DDBJ databases">
        <authorList>
            <person name="Mao J.F."/>
        </authorList>
    </citation>
    <scope>NUCLEOTIDE SEQUENCE</scope>
    <source>
        <strain evidence="11">Huo1</strain>
        <tissue evidence="11">Leaf</tissue>
    </source>
</reference>
<evidence type="ECO:0000256" key="1">
    <source>
        <dbReference type="ARBA" id="ARBA00004479"/>
    </source>
</evidence>
<evidence type="ECO:0000256" key="6">
    <source>
        <dbReference type="ARBA" id="ARBA00022989"/>
    </source>
</evidence>
<accession>A0A8X8WVU1</accession>
<feature type="signal peptide" evidence="10">
    <location>
        <begin position="1"/>
        <end position="22"/>
    </location>
</feature>
<keyword evidence="8" id="KW-0675">Receptor</keyword>
<evidence type="ECO:0000256" key="10">
    <source>
        <dbReference type="SAM" id="SignalP"/>
    </source>
</evidence>
<evidence type="ECO:0000256" key="5">
    <source>
        <dbReference type="ARBA" id="ARBA00022737"/>
    </source>
</evidence>
<evidence type="ECO:0000256" key="8">
    <source>
        <dbReference type="ARBA" id="ARBA00023170"/>
    </source>
</evidence>
<dbReference type="Proteomes" id="UP000298416">
    <property type="component" value="Unassembled WGS sequence"/>
</dbReference>
<organism evidence="11">
    <name type="scientific">Salvia splendens</name>
    <name type="common">Scarlet sage</name>
    <dbReference type="NCBI Taxonomy" id="180675"/>
    <lineage>
        <taxon>Eukaryota</taxon>
        <taxon>Viridiplantae</taxon>
        <taxon>Streptophyta</taxon>
        <taxon>Embryophyta</taxon>
        <taxon>Tracheophyta</taxon>
        <taxon>Spermatophyta</taxon>
        <taxon>Magnoliopsida</taxon>
        <taxon>eudicotyledons</taxon>
        <taxon>Gunneridae</taxon>
        <taxon>Pentapetalae</taxon>
        <taxon>asterids</taxon>
        <taxon>lamiids</taxon>
        <taxon>Lamiales</taxon>
        <taxon>Lamiaceae</taxon>
        <taxon>Nepetoideae</taxon>
        <taxon>Mentheae</taxon>
        <taxon>Salviinae</taxon>
        <taxon>Salvia</taxon>
        <taxon>Salvia subgen. Calosphace</taxon>
        <taxon>core Calosphace</taxon>
    </lineage>
</organism>
<dbReference type="PANTHER" id="PTHR27000">
    <property type="entry name" value="LEUCINE-RICH REPEAT RECEPTOR-LIKE PROTEIN KINASE FAMILY PROTEIN-RELATED"/>
    <property type="match status" value="1"/>
</dbReference>
<keyword evidence="9" id="KW-0325">Glycoprotein</keyword>
<dbReference type="Pfam" id="PF13855">
    <property type="entry name" value="LRR_8"/>
    <property type="match status" value="1"/>
</dbReference>
<dbReference type="InterPro" id="IPR032675">
    <property type="entry name" value="LRR_dom_sf"/>
</dbReference>
<dbReference type="FunFam" id="3.80.10.10:FF:000041">
    <property type="entry name" value="LRR receptor-like serine/threonine-protein kinase ERECTA"/>
    <property type="match status" value="1"/>
</dbReference>
<gene>
    <name evidence="11" type="ORF">SASPL_137766</name>
</gene>
<keyword evidence="6" id="KW-1133">Transmembrane helix</keyword>
<evidence type="ECO:0000256" key="4">
    <source>
        <dbReference type="ARBA" id="ARBA00022729"/>
    </source>
</evidence>
<proteinExistence type="predicted"/>
<keyword evidence="3" id="KW-0812">Transmembrane</keyword>
<feature type="chain" id="PRO_5036467523" evidence="10">
    <location>
        <begin position="23"/>
        <end position="454"/>
    </location>
</feature>
<dbReference type="Pfam" id="PF00560">
    <property type="entry name" value="LRR_1"/>
    <property type="match status" value="1"/>
</dbReference>
<evidence type="ECO:0000313" key="12">
    <source>
        <dbReference type="Proteomes" id="UP000298416"/>
    </source>
</evidence>
<dbReference type="OrthoDB" id="676979at2759"/>
<dbReference type="SUPFAM" id="SSF52058">
    <property type="entry name" value="L domain-like"/>
    <property type="match status" value="1"/>
</dbReference>
<reference evidence="11" key="2">
    <citation type="submission" date="2020-08" db="EMBL/GenBank/DDBJ databases">
        <title>Plant Genome Project.</title>
        <authorList>
            <person name="Zhang R.-G."/>
        </authorList>
    </citation>
    <scope>NUCLEOTIDE SEQUENCE</scope>
    <source>
        <strain evidence="11">Huo1</strain>
        <tissue evidence="11">Leaf</tissue>
    </source>
</reference>
<evidence type="ECO:0000256" key="9">
    <source>
        <dbReference type="ARBA" id="ARBA00023180"/>
    </source>
</evidence>
<dbReference type="PANTHER" id="PTHR27000:SF679">
    <property type="entry name" value="OS01G0170300 PROTEIN"/>
    <property type="match status" value="1"/>
</dbReference>
<sequence length="454" mass="49578">MAHLRLPLLLAFFSILAASVLAQPPLNPAEQDALYLILDSVSPGTPWRRLFPDDLCSSAPHGVACDFFDFSSATSHVTELSFGYVSDYTPNPPCNPNSTLRPSLLAPLPYLRKLMFYKCFSHTETEIETQFPDFSALGRNSALEELIFIENPALIGSLGGKIGNLRRLRRLVLTGSGVSGGISDWIGEFTYLEQLTLSRNGFSGEIPMNAFRNMKKLKILDLSENAFHGAMPESVGSAAALVKLDLSHNGFSGKIPKNLTCLKKVEFLDLSYNRFGSFGFPLALAEMPSLKEVYLSGNFLGGEIPDIWENMRGIIGIGLSSMGFVGKIPKSMGVQLKNACYIGLDNNMLQGVVPVELGELQFVSELNLENNNLSGKLPFSADFMSKLGGKLKLEGNFDLCIDEALKSLHLGHLNICRKPYVSKNALFHESACPISTLPFLALLLGILAQIGVFM</sequence>
<keyword evidence="5" id="KW-0677">Repeat</keyword>
<dbReference type="EMBL" id="PNBA02000014">
    <property type="protein sequence ID" value="KAG6400921.1"/>
    <property type="molecule type" value="Genomic_DNA"/>
</dbReference>
<keyword evidence="12" id="KW-1185">Reference proteome</keyword>
<evidence type="ECO:0000256" key="3">
    <source>
        <dbReference type="ARBA" id="ARBA00022692"/>
    </source>
</evidence>
<evidence type="ECO:0000256" key="2">
    <source>
        <dbReference type="ARBA" id="ARBA00022614"/>
    </source>
</evidence>
<evidence type="ECO:0000256" key="7">
    <source>
        <dbReference type="ARBA" id="ARBA00023136"/>
    </source>
</evidence>
<dbReference type="AlphaFoldDB" id="A0A8X8WVU1"/>
<keyword evidence="4 10" id="KW-0732">Signal</keyword>
<dbReference type="InterPro" id="IPR001611">
    <property type="entry name" value="Leu-rich_rpt"/>
</dbReference>
<comment type="subcellular location">
    <subcellularLocation>
        <location evidence="1">Membrane</location>
        <topology evidence="1">Single-pass type I membrane protein</topology>
    </subcellularLocation>
</comment>
<name>A0A8X8WVU1_SALSN</name>
<comment type="caution">
    <text evidence="11">The sequence shown here is derived from an EMBL/GenBank/DDBJ whole genome shotgun (WGS) entry which is preliminary data.</text>
</comment>
<evidence type="ECO:0000313" key="11">
    <source>
        <dbReference type="EMBL" id="KAG6400921.1"/>
    </source>
</evidence>
<keyword evidence="7" id="KW-0472">Membrane</keyword>